<accession>A0A2U3DBL9</accession>
<dbReference type="OrthoDB" id="9807095at2"/>
<dbReference type="GO" id="GO:0016020">
    <property type="term" value="C:membrane"/>
    <property type="evidence" value="ECO:0007669"/>
    <property type="project" value="TreeGrafter"/>
</dbReference>
<dbReference type="GO" id="GO:0004356">
    <property type="term" value="F:glutamine synthetase activity"/>
    <property type="evidence" value="ECO:0007669"/>
    <property type="project" value="UniProtKB-EC"/>
</dbReference>
<protein>
    <recommendedName>
        <fullName evidence="2">glutamine synthetase</fullName>
        <ecNumber evidence="2">6.3.1.2</ecNumber>
    </recommendedName>
</protein>
<evidence type="ECO:0000256" key="4">
    <source>
        <dbReference type="RuleBase" id="RU000384"/>
    </source>
</evidence>
<dbReference type="InterPro" id="IPR008146">
    <property type="entry name" value="Gln_synth_cat_dom"/>
</dbReference>
<organism evidence="6 7">
    <name type="scientific">Sulfoacidibacillus thermotolerans</name>
    <name type="common">Acidibacillus sulfuroxidans</name>
    <dbReference type="NCBI Taxonomy" id="1765684"/>
    <lineage>
        <taxon>Bacteria</taxon>
        <taxon>Bacillati</taxon>
        <taxon>Bacillota</taxon>
        <taxon>Bacilli</taxon>
        <taxon>Bacillales</taxon>
        <taxon>Alicyclobacillaceae</taxon>
        <taxon>Sulfoacidibacillus</taxon>
    </lineage>
</organism>
<dbReference type="InterPro" id="IPR014746">
    <property type="entry name" value="Gln_synth/guanido_kin_cat_dom"/>
</dbReference>
<comment type="similarity">
    <text evidence="1 3 4">Belongs to the glutamine synthetase family.</text>
</comment>
<comment type="caution">
    <text evidence="6">The sequence shown here is derived from an EMBL/GenBank/DDBJ whole genome shotgun (WGS) entry which is preliminary data.</text>
</comment>
<dbReference type="Pfam" id="PF00120">
    <property type="entry name" value="Gln-synt_C"/>
    <property type="match status" value="1"/>
</dbReference>
<name>A0A2U3DBL9_SULT2</name>
<dbReference type="EMBL" id="MPDK01000002">
    <property type="protein sequence ID" value="PWI58670.1"/>
    <property type="molecule type" value="Genomic_DNA"/>
</dbReference>
<dbReference type="SMART" id="SM01230">
    <property type="entry name" value="Gln-synt_C"/>
    <property type="match status" value="1"/>
</dbReference>
<evidence type="ECO:0000256" key="1">
    <source>
        <dbReference type="ARBA" id="ARBA00009897"/>
    </source>
</evidence>
<dbReference type="Gene3D" id="3.30.590.10">
    <property type="entry name" value="Glutamine synthetase/guanido kinase, catalytic domain"/>
    <property type="match status" value="1"/>
</dbReference>
<dbReference type="PANTHER" id="PTHR43407:SF1">
    <property type="entry name" value="LENGSIN"/>
    <property type="match status" value="1"/>
</dbReference>
<dbReference type="SUPFAM" id="SSF54368">
    <property type="entry name" value="Glutamine synthetase, N-terminal domain"/>
    <property type="match status" value="1"/>
</dbReference>
<dbReference type="SUPFAM" id="SSF55931">
    <property type="entry name" value="Glutamine synthetase/guanido kinase"/>
    <property type="match status" value="1"/>
</dbReference>
<reference evidence="6 7" key="1">
    <citation type="submission" date="2016-11" db="EMBL/GenBank/DDBJ databases">
        <title>Comparative genomics of Acidibacillus ferroxidans species.</title>
        <authorList>
            <person name="Oliveira G."/>
            <person name="Nunes G."/>
            <person name="Oliveira R."/>
            <person name="Araujo F."/>
            <person name="Salim A."/>
            <person name="Scholte L."/>
            <person name="Morais D."/>
            <person name="Nancucheo I."/>
            <person name="Johnson D.B."/>
            <person name="Grail B."/>
            <person name="Bittencourt J."/>
            <person name="Valadares R."/>
        </authorList>
    </citation>
    <scope>NUCLEOTIDE SEQUENCE [LARGE SCALE GENOMIC DNA]</scope>
    <source>
        <strain evidence="6 7">Y002</strain>
    </source>
</reference>
<evidence type="ECO:0000259" key="5">
    <source>
        <dbReference type="PROSITE" id="PS51987"/>
    </source>
</evidence>
<keyword evidence="7" id="KW-1185">Reference proteome</keyword>
<proteinExistence type="inferred from homology"/>
<dbReference type="EC" id="6.3.1.2" evidence="2"/>
<dbReference type="PANTHER" id="PTHR43407">
    <property type="entry name" value="GLUTAMINE SYNTHETASE"/>
    <property type="match status" value="1"/>
</dbReference>
<sequence length="450" mass="50961">MDTPYSTDYLHRLIRDHQIQLVRICVQDSSNIARSKYVPVQQFLQHVLYEGISFPSALFDMDTASVLQADVGQGFSGGYPSYQLRVDPATFSILPFTQGEARIIADVYDDSGSQITFAPRTVLQRVVSRLREHGYHVRGAFEYEFYVFEQTNGQLKPVWEGLHCFSETKQAEVAHIIQAVLQGLSHLGAEPEVANTEYGSGQFEVTYAPHEGIAIADMAFYYRTAIKEIIHKLGYTATFMSKPIANMSGSGAHLHHSLWSVEGVNLFADNSQVNCLSDIGRWFIGGQLKFASALSLFINPTVNAYKRLQPYTFAPTRVTWGFENRCAMIRIPRQRGAKTRIENRLPGADTNPYLALAALLAAGLYGIEQQIEPPHALQGQDAYQIGEVLPKTLYEALEHAHLVNPEEAQWFEQILGPEFIKHHESLRRTEWDRYMAHVSDWEMNEYFSIF</sequence>
<dbReference type="Proteomes" id="UP000245380">
    <property type="component" value="Unassembled WGS sequence"/>
</dbReference>
<evidence type="ECO:0000313" key="6">
    <source>
        <dbReference type="EMBL" id="PWI58670.1"/>
    </source>
</evidence>
<dbReference type="Gene3D" id="3.10.20.70">
    <property type="entry name" value="Glutamine synthetase, N-terminal domain"/>
    <property type="match status" value="1"/>
</dbReference>
<dbReference type="GO" id="GO:0005737">
    <property type="term" value="C:cytoplasm"/>
    <property type="evidence" value="ECO:0007669"/>
    <property type="project" value="TreeGrafter"/>
</dbReference>
<gene>
    <name evidence="6" type="ORF">BM613_00790</name>
</gene>
<feature type="domain" description="GS catalytic" evidence="5">
    <location>
        <begin position="119"/>
        <end position="450"/>
    </location>
</feature>
<dbReference type="AlphaFoldDB" id="A0A2U3DBL9"/>
<dbReference type="GO" id="GO:0006542">
    <property type="term" value="P:glutamine biosynthetic process"/>
    <property type="evidence" value="ECO:0007669"/>
    <property type="project" value="InterPro"/>
</dbReference>
<dbReference type="InterPro" id="IPR036651">
    <property type="entry name" value="Gln_synt_N_sf"/>
</dbReference>
<evidence type="ECO:0000256" key="3">
    <source>
        <dbReference type="PROSITE-ProRule" id="PRU01331"/>
    </source>
</evidence>
<evidence type="ECO:0000256" key="2">
    <source>
        <dbReference type="ARBA" id="ARBA00012937"/>
    </source>
</evidence>
<dbReference type="PROSITE" id="PS51987">
    <property type="entry name" value="GS_CATALYTIC"/>
    <property type="match status" value="1"/>
</dbReference>
<evidence type="ECO:0000313" key="7">
    <source>
        <dbReference type="Proteomes" id="UP000245380"/>
    </source>
</evidence>